<keyword evidence="3 4" id="KW-0456">Lyase</keyword>
<dbReference type="InterPro" id="IPR050376">
    <property type="entry name" value="Pterin-4-alpha-carb_dehyd"/>
</dbReference>
<evidence type="ECO:0000313" key="6">
    <source>
        <dbReference type="Proteomes" id="UP000076481"/>
    </source>
</evidence>
<dbReference type="HAMAP" id="MF_00434">
    <property type="entry name" value="Pterin_4_alpha"/>
    <property type="match status" value="1"/>
</dbReference>
<dbReference type="GO" id="GO:0008124">
    <property type="term" value="F:4-alpha-hydroxytetrahydrobiopterin dehydratase activity"/>
    <property type="evidence" value="ECO:0007669"/>
    <property type="project" value="UniProtKB-UniRule"/>
</dbReference>
<comment type="catalytic activity">
    <reaction evidence="1 4">
        <text>(4aS,6R)-4a-hydroxy-L-erythro-5,6,7,8-tetrahydrobiopterin = (6R)-L-erythro-6,7-dihydrobiopterin + H2O</text>
        <dbReference type="Rhea" id="RHEA:11920"/>
        <dbReference type="ChEBI" id="CHEBI:15377"/>
        <dbReference type="ChEBI" id="CHEBI:15642"/>
        <dbReference type="ChEBI" id="CHEBI:43120"/>
        <dbReference type="EC" id="4.2.1.96"/>
    </reaction>
</comment>
<evidence type="ECO:0000256" key="1">
    <source>
        <dbReference type="ARBA" id="ARBA00001554"/>
    </source>
</evidence>
<comment type="caution">
    <text evidence="5">The sequence shown here is derived from an EMBL/GenBank/DDBJ whole genome shotgun (WGS) entry which is preliminary data.</text>
</comment>
<evidence type="ECO:0000256" key="3">
    <source>
        <dbReference type="ARBA" id="ARBA00023239"/>
    </source>
</evidence>
<dbReference type="InterPro" id="IPR036428">
    <property type="entry name" value="PCD_sf"/>
</dbReference>
<dbReference type="SUPFAM" id="SSF55248">
    <property type="entry name" value="PCD-like"/>
    <property type="match status" value="1"/>
</dbReference>
<gene>
    <name evidence="5" type="ORF">A3K90_00720</name>
</gene>
<sequence>MGELQKQKCVPCSTGSTPMPEIESTELLKEIPEWLIVSEDGIRRLVRTFSFQDFRDAMAFAWRVGELAESEQHHPKLVTEWGKVRVEWWTHAAHGLHKNDFVMAARTDELLLAR</sequence>
<dbReference type="Proteomes" id="UP000076481">
    <property type="component" value="Unassembled WGS sequence"/>
</dbReference>
<dbReference type="NCBIfam" id="NF002016">
    <property type="entry name" value="PRK00823.1-1"/>
    <property type="match status" value="1"/>
</dbReference>
<dbReference type="CDD" id="cd00913">
    <property type="entry name" value="PCD_DCoH_subfamily_a"/>
    <property type="match status" value="1"/>
</dbReference>
<dbReference type="AlphaFoldDB" id="A0A165LAV4"/>
<evidence type="ECO:0000313" key="5">
    <source>
        <dbReference type="EMBL" id="KZK73797.1"/>
    </source>
</evidence>
<dbReference type="EC" id="4.2.1.96" evidence="4"/>
<dbReference type="Gene3D" id="3.30.1360.20">
    <property type="entry name" value="Transcriptional coactivator/pterin dehydratase"/>
    <property type="match status" value="1"/>
</dbReference>
<name>A0A165LAV4_PELLU</name>
<dbReference type="PANTHER" id="PTHR42805:SF1">
    <property type="entry name" value="PTERIN-4-ALPHA-CARBINOLAMINE DEHYDRATASE-RELATED"/>
    <property type="match status" value="1"/>
</dbReference>
<dbReference type="PANTHER" id="PTHR42805">
    <property type="entry name" value="PTERIN-4-ALPHA-CARBINOLAMINE DEHYDRATASE-RELATED"/>
    <property type="match status" value="1"/>
</dbReference>
<evidence type="ECO:0000256" key="4">
    <source>
        <dbReference type="HAMAP-Rule" id="MF_00434"/>
    </source>
</evidence>
<reference evidence="5 6" key="1">
    <citation type="submission" date="2016-03" db="EMBL/GenBank/DDBJ databases">
        <title>Speciation and ecological success in dimly lit waters: horizontal gene transfer in a green sulfur bacteria bloom unveiled by metagenomic assembly.</title>
        <authorList>
            <person name="Llorens-Mares T."/>
            <person name="Liu Z."/>
            <person name="Allen L.Z."/>
            <person name="Rusch D.B."/>
            <person name="Craig M.T."/>
            <person name="Dupont C.L."/>
            <person name="Bryant D.A."/>
            <person name="Casamayor E.O."/>
        </authorList>
    </citation>
    <scope>NUCLEOTIDE SEQUENCE [LARGE SCALE GENOMIC DNA]</scope>
    <source>
        <strain evidence="5">CIII</strain>
    </source>
</reference>
<proteinExistence type="inferred from homology"/>
<dbReference type="GO" id="GO:0006729">
    <property type="term" value="P:tetrahydrobiopterin biosynthetic process"/>
    <property type="evidence" value="ECO:0007669"/>
    <property type="project" value="InterPro"/>
</dbReference>
<dbReference type="Pfam" id="PF01329">
    <property type="entry name" value="Pterin_4a"/>
    <property type="match status" value="1"/>
</dbReference>
<dbReference type="EMBL" id="LVWG01000034">
    <property type="protein sequence ID" value="KZK73797.1"/>
    <property type="molecule type" value="Genomic_DNA"/>
</dbReference>
<evidence type="ECO:0000256" key="2">
    <source>
        <dbReference type="ARBA" id="ARBA00006472"/>
    </source>
</evidence>
<accession>A0A165LAV4</accession>
<comment type="similarity">
    <text evidence="2 4">Belongs to the pterin-4-alpha-carbinolamine dehydratase family.</text>
</comment>
<organism evidence="5 6">
    <name type="scientific">Pelodictyon luteolum</name>
    <dbReference type="NCBI Taxonomy" id="1100"/>
    <lineage>
        <taxon>Bacteria</taxon>
        <taxon>Pseudomonadati</taxon>
        <taxon>Chlorobiota</taxon>
        <taxon>Chlorobiia</taxon>
        <taxon>Chlorobiales</taxon>
        <taxon>Chlorobiaceae</taxon>
        <taxon>Chlorobium/Pelodictyon group</taxon>
        <taxon>Pelodictyon</taxon>
    </lineage>
</organism>
<dbReference type="RefSeq" id="WP_303682231.1">
    <property type="nucleotide sequence ID" value="NZ_LVWG01000034.1"/>
</dbReference>
<protein>
    <recommendedName>
        <fullName evidence="4">Putative pterin-4-alpha-carbinolamine dehydratase</fullName>
        <shortName evidence="4">PHS</shortName>
        <ecNumber evidence="4">4.2.1.96</ecNumber>
    </recommendedName>
    <alternativeName>
        <fullName evidence="4">4-alpha-hydroxy-tetrahydropterin dehydratase</fullName>
    </alternativeName>
    <alternativeName>
        <fullName evidence="4">Pterin carbinolamine dehydratase</fullName>
        <shortName evidence="4">PCD</shortName>
    </alternativeName>
</protein>
<dbReference type="InterPro" id="IPR001533">
    <property type="entry name" value="Pterin_deHydtase"/>
</dbReference>